<dbReference type="Proteomes" id="UP000000561">
    <property type="component" value="Chromosome 1"/>
</dbReference>
<dbReference type="VEuPathDB" id="FungiDB:UMAG_00503"/>
<feature type="region of interest" description="Disordered" evidence="1">
    <location>
        <begin position="221"/>
        <end position="243"/>
    </location>
</feature>
<keyword evidence="4" id="KW-1185">Reference proteome</keyword>
<dbReference type="OrthoDB" id="687730at2759"/>
<dbReference type="SUPFAM" id="SSF49879">
    <property type="entry name" value="SMAD/FHA domain"/>
    <property type="match status" value="1"/>
</dbReference>
<name>A0A0D1E9X6_MYCMD</name>
<feature type="region of interest" description="Disordered" evidence="1">
    <location>
        <begin position="267"/>
        <end position="298"/>
    </location>
</feature>
<dbReference type="AlphaFoldDB" id="A0A0D1E9X6"/>
<dbReference type="InterPro" id="IPR008984">
    <property type="entry name" value="SMAD_FHA_dom_sf"/>
</dbReference>
<dbReference type="OMA" id="EHARIEW"/>
<dbReference type="RefSeq" id="XP_011386351.1">
    <property type="nucleotide sequence ID" value="XM_011388049.1"/>
</dbReference>
<organism evidence="3 4">
    <name type="scientific">Mycosarcoma maydis</name>
    <name type="common">Corn smut fungus</name>
    <name type="synonym">Ustilago maydis</name>
    <dbReference type="NCBI Taxonomy" id="5270"/>
    <lineage>
        <taxon>Eukaryota</taxon>
        <taxon>Fungi</taxon>
        <taxon>Dikarya</taxon>
        <taxon>Basidiomycota</taxon>
        <taxon>Ustilaginomycotina</taxon>
        <taxon>Ustilaginomycetes</taxon>
        <taxon>Ustilaginales</taxon>
        <taxon>Ustilaginaceae</taxon>
        <taxon>Mycosarcoma</taxon>
    </lineage>
</organism>
<evidence type="ECO:0000313" key="3">
    <source>
        <dbReference type="EMBL" id="KIS72081.1"/>
    </source>
</evidence>
<feature type="region of interest" description="Disordered" evidence="1">
    <location>
        <begin position="329"/>
        <end position="367"/>
    </location>
</feature>
<gene>
    <name evidence="3" type="ORF">UMAG_00503</name>
</gene>
<dbReference type="Pfam" id="PF00498">
    <property type="entry name" value="FHA"/>
    <property type="match status" value="1"/>
</dbReference>
<evidence type="ECO:0000313" key="4">
    <source>
        <dbReference type="Proteomes" id="UP000000561"/>
    </source>
</evidence>
<feature type="compositionally biased region" description="Basic and acidic residues" evidence="1">
    <location>
        <begin position="337"/>
        <end position="354"/>
    </location>
</feature>
<feature type="compositionally biased region" description="Polar residues" evidence="1">
    <location>
        <begin position="276"/>
        <end position="285"/>
    </location>
</feature>
<dbReference type="GO" id="GO:0003729">
    <property type="term" value="F:mRNA binding"/>
    <property type="evidence" value="ECO:0000318"/>
    <property type="project" value="GO_Central"/>
</dbReference>
<evidence type="ECO:0000259" key="2">
    <source>
        <dbReference type="PROSITE" id="PS50006"/>
    </source>
</evidence>
<reference evidence="3 4" key="1">
    <citation type="journal article" date="2006" name="Nature">
        <title>Insights from the genome of the biotrophic fungal plant pathogen Ustilago maydis.</title>
        <authorList>
            <person name="Kamper J."/>
            <person name="Kahmann R."/>
            <person name="Bolker M."/>
            <person name="Ma L.J."/>
            <person name="Brefort T."/>
            <person name="Saville B.J."/>
            <person name="Banuett F."/>
            <person name="Kronstad J.W."/>
            <person name="Gold S.E."/>
            <person name="Muller O."/>
            <person name="Perlin M.H."/>
            <person name="Wosten H.A."/>
            <person name="de Vries R."/>
            <person name="Ruiz-Herrera J."/>
            <person name="Reynaga-Pena C.G."/>
            <person name="Snetselaar K."/>
            <person name="McCann M."/>
            <person name="Perez-Martin J."/>
            <person name="Feldbrugge M."/>
            <person name="Basse C.W."/>
            <person name="Steinberg G."/>
            <person name="Ibeas J.I."/>
            <person name="Holloman W."/>
            <person name="Guzman P."/>
            <person name="Farman M."/>
            <person name="Stajich J.E."/>
            <person name="Sentandreu R."/>
            <person name="Gonzalez-Prieto J.M."/>
            <person name="Kennell J.C."/>
            <person name="Molina L."/>
            <person name="Schirawski J."/>
            <person name="Mendoza-Mendoza A."/>
            <person name="Greilinger D."/>
            <person name="Munch K."/>
            <person name="Rossel N."/>
            <person name="Scherer M."/>
            <person name="Vranes M."/>
            <person name="Ladendorf O."/>
            <person name="Vincon V."/>
            <person name="Fuchs U."/>
            <person name="Sandrock B."/>
            <person name="Meng S."/>
            <person name="Ho E.C."/>
            <person name="Cahill M.J."/>
            <person name="Boyce K.J."/>
            <person name="Klose J."/>
            <person name="Klosterman S.J."/>
            <person name="Deelstra H.J."/>
            <person name="Ortiz-Castellanos L."/>
            <person name="Li W."/>
            <person name="Sanchez-Alonso P."/>
            <person name="Schreier P.H."/>
            <person name="Hauser-Hahn I."/>
            <person name="Vaupel M."/>
            <person name="Koopmann E."/>
            <person name="Friedrich G."/>
            <person name="Voss H."/>
            <person name="Schluter T."/>
            <person name="Margolis J."/>
            <person name="Platt D."/>
            <person name="Swimmer C."/>
            <person name="Gnirke A."/>
            <person name="Chen F."/>
            <person name="Vysotskaia V."/>
            <person name="Mannhaupt G."/>
            <person name="Guldener U."/>
            <person name="Munsterkotter M."/>
            <person name="Haase D."/>
            <person name="Oesterheld M."/>
            <person name="Mewes H.W."/>
            <person name="Mauceli E.W."/>
            <person name="DeCaprio D."/>
            <person name="Wade C.M."/>
            <person name="Butler J."/>
            <person name="Young S."/>
            <person name="Jaffe D.B."/>
            <person name="Calvo S."/>
            <person name="Nusbaum C."/>
            <person name="Galagan J."/>
            <person name="Birren B.W."/>
        </authorList>
    </citation>
    <scope>NUCLEOTIDE SEQUENCE [LARGE SCALE GENOMIC DNA]</scope>
    <source>
        <strain evidence="4">DSM 14603 / FGSC 9021 / UM521</strain>
    </source>
</reference>
<evidence type="ECO:0000256" key="1">
    <source>
        <dbReference type="SAM" id="MobiDB-lite"/>
    </source>
</evidence>
<dbReference type="EMBL" id="CM003140">
    <property type="protein sequence ID" value="KIS72081.1"/>
    <property type="molecule type" value="Genomic_DNA"/>
</dbReference>
<sequence>MSSRTCARGVELVWVNASPTGPTESDGANSRDHIVFRLQVGKTKTISRSSPETSSAPINDLDDSLEFFGAKVVSRQHAAIEWKDDEPILKDLGSTHGTFVADRAALFLEDDSILETAPDATKKRVEGIHVLRFGEMIEFGKECSRSDKMYYPVRCYLRPAAALALPPNSHPNSTTTTKSGTYCFTDVVDLASEDETQSDDDPTDDLAQSLTFGAQVEPFEKSSTILDNRDGSDSESGSDESVDSCNIYGIRWHHTIDEAASERVELDREAAEARSQGDSYMSSYKSVLEPDSPATSVGATSATINEADGRAPPAALSKLLVDAVEGSPLTASDVDEPSPKHKTDTVDAAGRGDGDGDGDGDGVDERRPATDLSLALHASVSTNEMPEKAIDFTPPTPASLPASSLPLPNKKRRLTYLRRKGYKLRMNRPSSRQRLVKTILARTFYATSLLSVGFLTGSLFTFKSLMNAAAASNAASSGK</sequence>
<dbReference type="GeneID" id="23561784"/>
<dbReference type="SMART" id="SM00240">
    <property type="entry name" value="FHA"/>
    <property type="match status" value="1"/>
</dbReference>
<accession>A0A0D1E9X6</accession>
<dbReference type="STRING" id="237631.A0A0D1E9X6"/>
<protein>
    <recommendedName>
        <fullName evidence="2">FHA domain-containing protein</fullName>
    </recommendedName>
</protein>
<dbReference type="KEGG" id="uma:UMAG_00503"/>
<feature type="region of interest" description="Disordered" evidence="1">
    <location>
        <begin position="385"/>
        <end position="407"/>
    </location>
</feature>
<proteinExistence type="predicted"/>
<dbReference type="InParanoid" id="A0A0D1E9X6"/>
<feature type="domain" description="FHA" evidence="2">
    <location>
        <begin position="44"/>
        <end position="105"/>
    </location>
</feature>
<dbReference type="PROSITE" id="PS50006">
    <property type="entry name" value="FHA_DOMAIN"/>
    <property type="match status" value="1"/>
</dbReference>
<dbReference type="eggNOG" id="ENOG502TD4N">
    <property type="taxonomic scope" value="Eukaryota"/>
</dbReference>
<dbReference type="InterPro" id="IPR000253">
    <property type="entry name" value="FHA_dom"/>
</dbReference>
<dbReference type="Gene3D" id="2.60.200.20">
    <property type="match status" value="1"/>
</dbReference>
<dbReference type="CDD" id="cd00060">
    <property type="entry name" value="FHA"/>
    <property type="match status" value="1"/>
</dbReference>